<dbReference type="PATRIC" id="fig|453.4.peg.2046"/>
<proteinExistence type="predicted"/>
<dbReference type="InterPro" id="IPR023212">
    <property type="entry name" value="Hsp33_helix_hairpin_bin_dom_sf"/>
</dbReference>
<evidence type="ECO:0000256" key="2">
    <source>
        <dbReference type="ARBA" id="ARBA00022833"/>
    </source>
</evidence>
<keyword evidence="3" id="KW-1015">Disulfide bond</keyword>
<evidence type="ECO:0000313" key="7">
    <source>
        <dbReference type="EMBL" id="SPX61562.1"/>
    </source>
</evidence>
<dbReference type="Gene3D" id="1.10.287.480">
    <property type="entry name" value="helix hairpin bin"/>
    <property type="match status" value="1"/>
</dbReference>
<dbReference type="Pfam" id="PF01430">
    <property type="entry name" value="HSP33"/>
    <property type="match status" value="1"/>
</dbReference>
<dbReference type="PANTHER" id="PTHR30111">
    <property type="entry name" value="33 KDA CHAPERONIN"/>
    <property type="match status" value="1"/>
</dbReference>
<evidence type="ECO:0000256" key="5">
    <source>
        <dbReference type="ARBA" id="ARBA00023284"/>
    </source>
</evidence>
<dbReference type="GO" id="GO:0042026">
    <property type="term" value="P:protein refolding"/>
    <property type="evidence" value="ECO:0007669"/>
    <property type="project" value="TreeGrafter"/>
</dbReference>
<keyword evidence="6" id="KW-0346">Stress response</keyword>
<dbReference type="SUPFAM" id="SSF64397">
    <property type="entry name" value="Hsp33 domain"/>
    <property type="match status" value="1"/>
</dbReference>
<dbReference type="Gene3D" id="3.55.30.10">
    <property type="entry name" value="Hsp33 domain"/>
    <property type="match status" value="1"/>
</dbReference>
<dbReference type="EMBL" id="LNYB01000080">
    <property type="protein sequence ID" value="KTC96953.1"/>
    <property type="molecule type" value="Genomic_DNA"/>
</dbReference>
<dbReference type="InterPro" id="IPR000397">
    <property type="entry name" value="Heat_shock_Hsp33"/>
</dbReference>
<dbReference type="CDD" id="cd00498">
    <property type="entry name" value="Hsp33"/>
    <property type="match status" value="1"/>
</dbReference>
<dbReference type="InterPro" id="IPR016153">
    <property type="entry name" value="Heat_shock_Hsp33_N"/>
</dbReference>
<evidence type="ECO:0000256" key="3">
    <source>
        <dbReference type="ARBA" id="ARBA00023157"/>
    </source>
</evidence>
<keyword evidence="8" id="KW-1185">Reference proteome</keyword>
<evidence type="ECO:0000256" key="1">
    <source>
        <dbReference type="ARBA" id="ARBA00022490"/>
    </source>
</evidence>
<protein>
    <submittedName>
        <fullName evidence="6">Heat shock protein 33, redox regulated chaperonin</fullName>
    </submittedName>
</protein>
<reference evidence="7 9" key="2">
    <citation type="submission" date="2018-06" db="EMBL/GenBank/DDBJ databases">
        <authorList>
            <consortium name="Pathogen Informatics"/>
            <person name="Doyle S."/>
        </authorList>
    </citation>
    <scope>NUCLEOTIDE SEQUENCE [LARGE SCALE GENOMIC DNA]</scope>
    <source>
        <strain evidence="7 9">NCTC12022</strain>
    </source>
</reference>
<keyword evidence="5" id="KW-0676">Redox-active center</keyword>
<keyword evidence="2" id="KW-0862">Zinc</keyword>
<evidence type="ECO:0000313" key="9">
    <source>
        <dbReference type="Proteomes" id="UP000251942"/>
    </source>
</evidence>
<dbReference type="Proteomes" id="UP000251942">
    <property type="component" value="Unassembled WGS sequence"/>
</dbReference>
<evidence type="ECO:0000256" key="4">
    <source>
        <dbReference type="ARBA" id="ARBA00023186"/>
    </source>
</evidence>
<dbReference type="STRING" id="453.Lfee_1865"/>
<accession>A0A0W0TMX7</accession>
<dbReference type="Gene3D" id="3.90.1280.10">
    <property type="entry name" value="HSP33 redox switch-like"/>
    <property type="match status" value="1"/>
</dbReference>
<dbReference type="Proteomes" id="UP000054698">
    <property type="component" value="Unassembled WGS sequence"/>
</dbReference>
<name>A0A0W0TMX7_9GAMM</name>
<dbReference type="EMBL" id="UASS01000022">
    <property type="protein sequence ID" value="SPX61562.1"/>
    <property type="molecule type" value="Genomic_DNA"/>
</dbReference>
<keyword evidence="4" id="KW-0143">Chaperone</keyword>
<dbReference type="NCBIfam" id="NF001033">
    <property type="entry name" value="PRK00114.1"/>
    <property type="match status" value="1"/>
</dbReference>
<dbReference type="PANTHER" id="PTHR30111:SF1">
    <property type="entry name" value="33 KDA CHAPERONIN"/>
    <property type="match status" value="1"/>
</dbReference>
<keyword evidence="1" id="KW-0963">Cytoplasm</keyword>
<dbReference type="GO" id="GO:0044183">
    <property type="term" value="F:protein folding chaperone"/>
    <property type="evidence" value="ECO:0007669"/>
    <property type="project" value="TreeGrafter"/>
</dbReference>
<evidence type="ECO:0000313" key="8">
    <source>
        <dbReference type="Proteomes" id="UP000054698"/>
    </source>
</evidence>
<dbReference type="GO" id="GO:0051082">
    <property type="term" value="F:unfolded protein binding"/>
    <property type="evidence" value="ECO:0007669"/>
    <property type="project" value="InterPro"/>
</dbReference>
<dbReference type="GO" id="GO:0005737">
    <property type="term" value="C:cytoplasm"/>
    <property type="evidence" value="ECO:0007669"/>
    <property type="project" value="InterPro"/>
</dbReference>
<dbReference type="PIRSF" id="PIRSF005261">
    <property type="entry name" value="Heat_shock_Hsp33"/>
    <property type="match status" value="1"/>
</dbReference>
<gene>
    <name evidence="7" type="primary">hslO</name>
    <name evidence="6" type="ORF">Lfee_1865</name>
    <name evidence="7" type="ORF">NCTC12022_02303</name>
</gene>
<reference evidence="6 8" key="1">
    <citation type="submission" date="2015-11" db="EMBL/GenBank/DDBJ databases">
        <title>Genomic analysis of 38 Legionella species identifies large and diverse effector repertoires.</title>
        <authorList>
            <person name="Burstein D."/>
            <person name="Amaro F."/>
            <person name="Zusman T."/>
            <person name="Lifshitz Z."/>
            <person name="Cohen O."/>
            <person name="Gilbert J.A."/>
            <person name="Pupko T."/>
            <person name="Shuman H.A."/>
            <person name="Segal G."/>
        </authorList>
    </citation>
    <scope>NUCLEOTIDE SEQUENCE [LARGE SCALE GENOMIC DNA]</scope>
    <source>
        <strain evidence="6 8">WO-44C</strain>
    </source>
</reference>
<sequence length="323" mass="37499">MKHLAPSKPTRFEKGYYRLSLAGRQAIYFMVELIDLLFLRSKMKETDSLQRFLFEHASIRGEIAHAKESYQTIMAQRPYPAMVKHLLGEALISCLLLAGSIKFEGELSLQFQGDKRLPLLLVQCDNQLQLRAFAKYEENLEVKDYAEAFLNGQMVLTINQYKQTQTYQSVVPIHATSMSENLMHYFAQSEQVASRVWLAIGDDMAAGMLLQLMPGQDTVQREQFWEYAVQLGQTVSDNELLTLDNQTLLYRLYHETELRLFDNRPVYFKCRCSEEKMKQVLTILGEEETKQLLAEQGNIEVSCDFCNKHYRFDAIDITLLFRK</sequence>
<organism evidence="6 8">
    <name type="scientific">Legionella feeleii</name>
    <dbReference type="NCBI Taxonomy" id="453"/>
    <lineage>
        <taxon>Bacteria</taxon>
        <taxon>Pseudomonadati</taxon>
        <taxon>Pseudomonadota</taxon>
        <taxon>Gammaproteobacteria</taxon>
        <taxon>Legionellales</taxon>
        <taxon>Legionellaceae</taxon>
        <taxon>Legionella</taxon>
    </lineage>
</organism>
<dbReference type="AlphaFoldDB" id="A0A0W0TMX7"/>
<dbReference type="SUPFAM" id="SSF118352">
    <property type="entry name" value="HSP33 redox switch-like"/>
    <property type="match status" value="1"/>
</dbReference>
<dbReference type="InterPro" id="IPR016154">
    <property type="entry name" value="Heat_shock_Hsp33_C"/>
</dbReference>
<evidence type="ECO:0000313" key="6">
    <source>
        <dbReference type="EMBL" id="KTC96953.1"/>
    </source>
</evidence>